<dbReference type="FunCoup" id="A0A3N4KY31">
    <property type="interactions" value="6"/>
</dbReference>
<dbReference type="STRING" id="1392247.A0A3N4KY31"/>
<dbReference type="InParanoid" id="A0A3N4KY31"/>
<dbReference type="AlphaFoldDB" id="A0A3N4KY31"/>
<evidence type="ECO:0000256" key="1">
    <source>
        <dbReference type="ARBA" id="ARBA00008858"/>
    </source>
</evidence>
<reference evidence="2 3" key="1">
    <citation type="journal article" date="2018" name="Nat. Ecol. Evol.">
        <title>Pezizomycetes genomes reveal the molecular basis of ectomycorrhizal truffle lifestyle.</title>
        <authorList>
            <person name="Murat C."/>
            <person name="Payen T."/>
            <person name="Noel B."/>
            <person name="Kuo A."/>
            <person name="Morin E."/>
            <person name="Chen J."/>
            <person name="Kohler A."/>
            <person name="Krizsan K."/>
            <person name="Balestrini R."/>
            <person name="Da Silva C."/>
            <person name="Montanini B."/>
            <person name="Hainaut M."/>
            <person name="Levati E."/>
            <person name="Barry K.W."/>
            <person name="Belfiori B."/>
            <person name="Cichocki N."/>
            <person name="Clum A."/>
            <person name="Dockter R.B."/>
            <person name="Fauchery L."/>
            <person name="Guy J."/>
            <person name="Iotti M."/>
            <person name="Le Tacon F."/>
            <person name="Lindquist E.A."/>
            <person name="Lipzen A."/>
            <person name="Malagnac F."/>
            <person name="Mello A."/>
            <person name="Molinier V."/>
            <person name="Miyauchi S."/>
            <person name="Poulain J."/>
            <person name="Riccioni C."/>
            <person name="Rubini A."/>
            <person name="Sitrit Y."/>
            <person name="Splivallo R."/>
            <person name="Traeger S."/>
            <person name="Wang M."/>
            <person name="Zifcakova L."/>
            <person name="Wipf D."/>
            <person name="Zambonelli A."/>
            <person name="Paolocci F."/>
            <person name="Nowrousian M."/>
            <person name="Ottonello S."/>
            <person name="Baldrian P."/>
            <person name="Spatafora J.W."/>
            <person name="Henrissat B."/>
            <person name="Nagy L.G."/>
            <person name="Aury J.M."/>
            <person name="Wincker P."/>
            <person name="Grigoriev I.V."/>
            <person name="Bonfante P."/>
            <person name="Martin F.M."/>
        </authorList>
    </citation>
    <scope>NUCLEOTIDE SEQUENCE [LARGE SCALE GENOMIC DNA]</scope>
    <source>
        <strain evidence="2 3">CCBAS932</strain>
    </source>
</reference>
<evidence type="ECO:0000313" key="3">
    <source>
        <dbReference type="Proteomes" id="UP000277580"/>
    </source>
</evidence>
<proteinExistence type="inferred from homology"/>
<keyword evidence="3" id="KW-1185">Reference proteome</keyword>
<sequence>MLSIESFLAAANTVTTCMSHSPLNPAEIMSYSNSACPAQQAMLPLSSSSSPMTCQCSDTITLFGGYGTAAAVIVAGAAVPTALAQNLGIQDVLDAWDSSPYSSYPTQFTRDIIPKKLHSHNDYWRKAPLFTAIANGAISVEADVWLYNDTLYVGHDTSSLTQNRTFSTLYINPLLEILTLQNPTTPFVTSPTRNGVYDASVYQTLFLFVDVKTDGATTWPAVLKALQPLRTRNYLTTVNGTTITPGPITIIGTGATPLDQIRSKSSRDYFYDGPLTELDEKNITRAISPIASTAFTSTIGAVNGTGLSAEQRKKVEGQVKEAHEKGIWVRYWDLPSWPVSVRDGVWRDLVAAGVDLLNVDDLEAAAGLKEVW</sequence>
<dbReference type="GO" id="GO:0006629">
    <property type="term" value="P:lipid metabolic process"/>
    <property type="evidence" value="ECO:0007669"/>
    <property type="project" value="InterPro"/>
</dbReference>
<dbReference type="InterPro" id="IPR051236">
    <property type="entry name" value="HAT_RTT109-like"/>
</dbReference>
<name>A0A3N4KY31_9PEZI</name>
<evidence type="ECO:0000313" key="2">
    <source>
        <dbReference type="EMBL" id="RPB13251.1"/>
    </source>
</evidence>
<dbReference type="Proteomes" id="UP000277580">
    <property type="component" value="Unassembled WGS sequence"/>
</dbReference>
<dbReference type="InterPro" id="IPR039559">
    <property type="entry name" value="AIM6_PI-PLC-like_dom"/>
</dbReference>
<dbReference type="GO" id="GO:0008081">
    <property type="term" value="F:phosphoric diester hydrolase activity"/>
    <property type="evidence" value="ECO:0007669"/>
    <property type="project" value="InterPro"/>
</dbReference>
<dbReference type="PANTHER" id="PTHR31571:SF5">
    <property type="entry name" value="ALTERED INHERITANCE OF MITOCHONDRIA PROTEIN 6"/>
    <property type="match status" value="1"/>
</dbReference>
<comment type="similarity">
    <text evidence="1">Belongs to the AIM6 family.</text>
</comment>
<organism evidence="2 3">
    <name type="scientific">Morchella conica CCBAS932</name>
    <dbReference type="NCBI Taxonomy" id="1392247"/>
    <lineage>
        <taxon>Eukaryota</taxon>
        <taxon>Fungi</taxon>
        <taxon>Dikarya</taxon>
        <taxon>Ascomycota</taxon>
        <taxon>Pezizomycotina</taxon>
        <taxon>Pezizomycetes</taxon>
        <taxon>Pezizales</taxon>
        <taxon>Morchellaceae</taxon>
        <taxon>Morchella</taxon>
    </lineage>
</organism>
<protein>
    <submittedName>
        <fullName evidence="2">Uncharacterized protein</fullName>
    </submittedName>
</protein>
<dbReference type="Gene3D" id="3.20.20.190">
    <property type="entry name" value="Phosphatidylinositol (PI) phosphodiesterase"/>
    <property type="match status" value="1"/>
</dbReference>
<accession>A0A3N4KY31</accession>
<dbReference type="CDD" id="cd08577">
    <property type="entry name" value="PI-PLCc_GDPD_SF_unchar3"/>
    <property type="match status" value="1"/>
</dbReference>
<dbReference type="OrthoDB" id="4153866at2759"/>
<dbReference type="PANTHER" id="PTHR31571">
    <property type="entry name" value="ALTERED INHERITANCE OF MITOCHONDRIA PROTEIN 6"/>
    <property type="match status" value="1"/>
</dbReference>
<gene>
    <name evidence="2" type="ORF">P167DRAFT_535298</name>
</gene>
<dbReference type="InterPro" id="IPR017946">
    <property type="entry name" value="PLC-like_Pdiesterase_TIM-brl"/>
</dbReference>
<dbReference type="EMBL" id="ML119124">
    <property type="protein sequence ID" value="RPB13251.1"/>
    <property type="molecule type" value="Genomic_DNA"/>
</dbReference>
<dbReference type="SUPFAM" id="SSF51695">
    <property type="entry name" value="PLC-like phosphodiesterases"/>
    <property type="match status" value="1"/>
</dbReference>